<dbReference type="Gene3D" id="2.60.40.10">
    <property type="entry name" value="Immunoglobulins"/>
    <property type="match status" value="1"/>
</dbReference>
<dbReference type="InterPro" id="IPR001039">
    <property type="entry name" value="MHC_I_a_a1/a2"/>
</dbReference>
<dbReference type="InterPro" id="IPR011162">
    <property type="entry name" value="MHC_I/II-like_Ag-recog"/>
</dbReference>
<dbReference type="InterPro" id="IPR036179">
    <property type="entry name" value="Ig-like_dom_sf"/>
</dbReference>
<evidence type="ECO:0000313" key="5">
    <source>
        <dbReference type="EMBL" id="ACF06905.1"/>
    </source>
</evidence>
<dbReference type="InterPro" id="IPR013783">
    <property type="entry name" value="Ig-like_fold"/>
</dbReference>
<sequence length="311" mass="35942">MKNVFLLLLLCHVSSAGKIVKHSLKFFYTGSSGVPNFPEVVVAVVVDKILACYCDNNKKIVEPKQDWMKKVFEDYPQQLEFYTRECSENLPHFFKATIDNLKQRFNQSGGTHVLQRTTGCEWDDETRKVIGFSQYGYDREDFISFDLKTLTWINLKPQAVSTKLRWDDDKARIKEIKNSITYICPELLKKYLDYGNSSLQRKDLPSVSLLQKTPSSPVSCHATGFYPDRALMFWRKDGEELHEDVDHGEILLNHDGSFQMSVDLNLSSVTPEDWRRYDCVFQLSGVKNNIVTKLDKAVIRTNWGKTDIRVC</sequence>
<comment type="similarity">
    <text evidence="2">Belongs to the MHC class I family.</text>
</comment>
<dbReference type="InterPro" id="IPR037055">
    <property type="entry name" value="MHC_I-like_Ag-recog_sf"/>
</dbReference>
<dbReference type="Pfam" id="PF07654">
    <property type="entry name" value="C1-set"/>
    <property type="match status" value="1"/>
</dbReference>
<evidence type="ECO:0000256" key="2">
    <source>
        <dbReference type="RuleBase" id="RU004439"/>
    </source>
</evidence>
<dbReference type="PANTHER" id="PTHR16675:SF237">
    <property type="entry name" value="MHC CLASS I ANTIGEN TRANSCRIPT VARIANT 1-RELATED"/>
    <property type="match status" value="1"/>
</dbReference>
<keyword evidence="1" id="KW-0325">Glycoprotein</keyword>
<dbReference type="SUPFAM" id="SSF54452">
    <property type="entry name" value="MHC antigen-recognition domain"/>
    <property type="match status" value="1"/>
</dbReference>
<dbReference type="AlphaFoldDB" id="K9J926"/>
<dbReference type="FunFam" id="2.60.40.10:FF:000943">
    <property type="entry name" value="Classical MHC class I molecule, alpha-chain"/>
    <property type="match status" value="1"/>
</dbReference>
<dbReference type="InterPro" id="IPR003597">
    <property type="entry name" value="Ig_C1-set"/>
</dbReference>
<dbReference type="PANTHER" id="PTHR16675">
    <property type="entry name" value="MHC CLASS I-RELATED"/>
    <property type="match status" value="1"/>
</dbReference>
<accession>K9J926</accession>
<evidence type="ECO:0000256" key="1">
    <source>
        <dbReference type="ARBA" id="ARBA00023180"/>
    </source>
</evidence>
<dbReference type="Gene3D" id="3.30.500.10">
    <property type="entry name" value="MHC class I-like antigen recognition-like"/>
    <property type="match status" value="1"/>
</dbReference>
<evidence type="ECO:0000256" key="3">
    <source>
        <dbReference type="SAM" id="SignalP"/>
    </source>
</evidence>
<dbReference type="SMART" id="SM00407">
    <property type="entry name" value="IGc1"/>
    <property type="match status" value="1"/>
</dbReference>
<protein>
    <submittedName>
        <fullName evidence="5">MHC class I antigen</fullName>
    </submittedName>
</protein>
<dbReference type="PRINTS" id="PR01638">
    <property type="entry name" value="MHCCLASSI"/>
</dbReference>
<dbReference type="InterPro" id="IPR011161">
    <property type="entry name" value="MHC_I-like_Ag-recog"/>
</dbReference>
<dbReference type="Pfam" id="PF00129">
    <property type="entry name" value="MHC_I"/>
    <property type="match status" value="1"/>
</dbReference>
<proteinExistence type="inferred from homology"/>
<dbReference type="GO" id="GO:0005615">
    <property type="term" value="C:extracellular space"/>
    <property type="evidence" value="ECO:0007669"/>
    <property type="project" value="TreeGrafter"/>
</dbReference>
<dbReference type="InterPro" id="IPR007110">
    <property type="entry name" value="Ig-like_dom"/>
</dbReference>
<dbReference type="GO" id="GO:0009897">
    <property type="term" value="C:external side of plasma membrane"/>
    <property type="evidence" value="ECO:0007669"/>
    <property type="project" value="TreeGrafter"/>
</dbReference>
<feature type="signal peptide" evidence="3">
    <location>
        <begin position="1"/>
        <end position="16"/>
    </location>
</feature>
<reference evidence="5" key="1">
    <citation type="submission" date="2008-02" db="EMBL/GenBank/DDBJ databases">
        <title>The evolution of MHC genes in Dicentrarchus labrax.</title>
        <authorList>
            <person name="Milan M."/>
            <person name="Patarnello T."/>
            <person name="Bargelloni L."/>
            <person name="Negrisolo E."/>
            <person name="Kuhl H."/>
            <person name="Reinhardt R."/>
        </authorList>
    </citation>
    <scope>NUCLEOTIDE SEQUENCE</scope>
</reference>
<dbReference type="InterPro" id="IPR050208">
    <property type="entry name" value="MHC_class-I_related"/>
</dbReference>
<dbReference type="SUPFAM" id="SSF48726">
    <property type="entry name" value="Immunoglobulin"/>
    <property type="match status" value="1"/>
</dbReference>
<name>K9J926_DICLA</name>
<feature type="domain" description="Ig-like" evidence="4">
    <location>
        <begin position="205"/>
        <end position="292"/>
    </location>
</feature>
<keyword evidence="3" id="KW-0732">Signal</keyword>
<feature type="chain" id="PRO_5003932461" evidence="3">
    <location>
        <begin position="17"/>
        <end position="311"/>
    </location>
</feature>
<evidence type="ECO:0000259" key="4">
    <source>
        <dbReference type="PROSITE" id="PS50835"/>
    </source>
</evidence>
<organism evidence="5">
    <name type="scientific">Dicentrarchus labrax</name>
    <name type="common">European seabass</name>
    <name type="synonym">Morone labrax</name>
    <dbReference type="NCBI Taxonomy" id="13489"/>
    <lineage>
        <taxon>Eukaryota</taxon>
        <taxon>Metazoa</taxon>
        <taxon>Chordata</taxon>
        <taxon>Craniata</taxon>
        <taxon>Vertebrata</taxon>
        <taxon>Euteleostomi</taxon>
        <taxon>Actinopterygii</taxon>
        <taxon>Neopterygii</taxon>
        <taxon>Teleostei</taxon>
        <taxon>Neoteleostei</taxon>
        <taxon>Acanthomorphata</taxon>
        <taxon>Eupercaria</taxon>
        <taxon>Moronidae</taxon>
        <taxon>Dicentrarchus</taxon>
    </lineage>
</organism>
<dbReference type="EMBL" id="EU544170">
    <property type="protein sequence ID" value="ACF06905.1"/>
    <property type="molecule type" value="Genomic_DNA"/>
</dbReference>
<dbReference type="PROSITE" id="PS50835">
    <property type="entry name" value="IG_LIKE"/>
    <property type="match status" value="1"/>
</dbReference>
<dbReference type="GO" id="GO:0006955">
    <property type="term" value="P:immune response"/>
    <property type="evidence" value="ECO:0007669"/>
    <property type="project" value="TreeGrafter"/>
</dbReference>